<organism evidence="3 4">
    <name type="scientific">Tilletia caries</name>
    <name type="common">wheat bunt fungus</name>
    <dbReference type="NCBI Taxonomy" id="13290"/>
    <lineage>
        <taxon>Eukaryota</taxon>
        <taxon>Fungi</taxon>
        <taxon>Dikarya</taxon>
        <taxon>Basidiomycota</taxon>
        <taxon>Ustilaginomycotina</taxon>
        <taxon>Exobasidiomycetes</taxon>
        <taxon>Tilletiales</taxon>
        <taxon>Tilletiaceae</taxon>
        <taxon>Tilletia</taxon>
    </lineage>
</organism>
<gene>
    <name evidence="3" type="ORF">A4X03_0g9661</name>
</gene>
<evidence type="ECO:0000313" key="4">
    <source>
        <dbReference type="Proteomes" id="UP000077671"/>
    </source>
</evidence>
<dbReference type="AlphaFoldDB" id="A0A8T8S9X8"/>
<sequence length="384" mass="42287">ITAQGKTNQFGRLEYAGCLRYKNVLECPQSALAIYLFERFQCANEPFPSFARREDWYRIYLLKHQDLGREVPVTYRMQYDNMCKVLDALHIQSSKKTHLNRGGGARRAEDNGASEAQIRRAGRWSVEKMQGCYLTGLPRESMRAMAGFSIHPGGFFLPRGTTTPSKSLQQQIFPGVDDILLQVETGKLERDLAAQGFLRLLQYLRVVLIQDAVVLRQSQPHMRFLAHPVFSSAEFGAFANEMKPALETPEKPISVAIVEALPELTNFLDTVQTNQIAQSQLAEHTNDRVEQLAALTQQAYVSLSGQIQAVAQKQVRVIVTVQHQSLPSSPPPTSGALVSSPPSSHAPISWISSSSAPPASAFTSSSNSTANPASPAIPSALLRL</sequence>
<dbReference type="Gene3D" id="1.10.443.20">
    <property type="entry name" value="Centromere DNA-binding protein complex CBF3 subunit, domain 2"/>
    <property type="match status" value="1"/>
</dbReference>
<accession>A0A8T8S9X8</accession>
<protein>
    <recommendedName>
        <fullName evidence="2">Ndc10 domain-containing protein</fullName>
    </recommendedName>
</protein>
<dbReference type="InterPro" id="IPR038279">
    <property type="entry name" value="Ndc10_dom2_sf"/>
</dbReference>
<evidence type="ECO:0000313" key="3">
    <source>
        <dbReference type="EMBL" id="KAE8235771.1"/>
    </source>
</evidence>
<dbReference type="Pfam" id="PF16787">
    <property type="entry name" value="NDC10_II"/>
    <property type="match status" value="1"/>
</dbReference>
<proteinExistence type="predicted"/>
<name>A0A8T8S9X8_9BASI</name>
<feature type="domain" description="Ndc10" evidence="2">
    <location>
        <begin position="3"/>
        <end position="235"/>
    </location>
</feature>
<feature type="non-terminal residue" evidence="3">
    <location>
        <position position="1"/>
    </location>
</feature>
<evidence type="ECO:0000259" key="2">
    <source>
        <dbReference type="Pfam" id="PF16787"/>
    </source>
</evidence>
<reference evidence="3" key="1">
    <citation type="submission" date="2016-04" db="EMBL/GenBank/DDBJ databases">
        <authorList>
            <person name="Nguyen H.D."/>
            <person name="Kesanakurti P."/>
            <person name="Cullis J."/>
            <person name="Levesque C.A."/>
            <person name="Hambleton S."/>
        </authorList>
    </citation>
    <scope>NUCLEOTIDE SEQUENCE</scope>
    <source>
        <strain evidence="3">DAOMC 238032</strain>
    </source>
</reference>
<feature type="compositionally biased region" description="Low complexity" evidence="1">
    <location>
        <begin position="339"/>
        <end position="384"/>
    </location>
</feature>
<dbReference type="InterPro" id="IPR031872">
    <property type="entry name" value="NDC10_II"/>
</dbReference>
<dbReference type="GO" id="GO:0003677">
    <property type="term" value="F:DNA binding"/>
    <property type="evidence" value="ECO:0007669"/>
    <property type="project" value="InterPro"/>
</dbReference>
<dbReference type="Proteomes" id="UP000077671">
    <property type="component" value="Unassembled WGS sequence"/>
</dbReference>
<evidence type="ECO:0000256" key="1">
    <source>
        <dbReference type="SAM" id="MobiDB-lite"/>
    </source>
</evidence>
<feature type="region of interest" description="Disordered" evidence="1">
    <location>
        <begin position="97"/>
        <end position="116"/>
    </location>
</feature>
<feature type="non-terminal residue" evidence="3">
    <location>
        <position position="384"/>
    </location>
</feature>
<dbReference type="EMBL" id="LWDD02004106">
    <property type="protein sequence ID" value="KAE8235771.1"/>
    <property type="molecule type" value="Genomic_DNA"/>
</dbReference>
<feature type="region of interest" description="Disordered" evidence="1">
    <location>
        <begin position="324"/>
        <end position="384"/>
    </location>
</feature>
<comment type="caution">
    <text evidence="3">The sequence shown here is derived from an EMBL/GenBank/DDBJ whole genome shotgun (WGS) entry which is preliminary data.</text>
</comment>
<reference evidence="3" key="2">
    <citation type="journal article" date="2019" name="IMA Fungus">
        <title>Genome sequencing and comparison of five Tilletia species to identify candidate genes for the detection of regulated species infecting wheat.</title>
        <authorList>
            <person name="Nguyen H.D.T."/>
            <person name="Sultana T."/>
            <person name="Kesanakurti P."/>
            <person name="Hambleton S."/>
        </authorList>
    </citation>
    <scope>NUCLEOTIDE SEQUENCE</scope>
    <source>
        <strain evidence="3">DAOMC 238032</strain>
    </source>
</reference>